<dbReference type="Gene3D" id="2.60.40.10">
    <property type="entry name" value="Immunoglobulins"/>
    <property type="match status" value="1"/>
</dbReference>
<dbReference type="InterPro" id="IPR011467">
    <property type="entry name" value="DUF1573"/>
</dbReference>
<dbReference type="PANTHER" id="PTHR37833:SF1">
    <property type="entry name" value="SIGNAL PEPTIDE PROTEIN"/>
    <property type="match status" value="1"/>
</dbReference>
<name>A0A1F6EAK9_9BACT</name>
<dbReference type="Pfam" id="PF07610">
    <property type="entry name" value="DUF1573"/>
    <property type="match status" value="1"/>
</dbReference>
<dbReference type="AlphaFoldDB" id="A0A1F6EAK9"/>
<protein>
    <recommendedName>
        <fullName evidence="3">DUF1573 domain-containing protein</fullName>
    </recommendedName>
</protein>
<accession>A0A1F6EAK9</accession>
<evidence type="ECO:0000313" key="1">
    <source>
        <dbReference type="EMBL" id="OGG70647.1"/>
    </source>
</evidence>
<reference evidence="1 2" key="1">
    <citation type="journal article" date="2016" name="Nat. Commun.">
        <title>Thousands of microbial genomes shed light on interconnected biogeochemical processes in an aquifer system.</title>
        <authorList>
            <person name="Anantharaman K."/>
            <person name="Brown C.T."/>
            <person name="Hug L.A."/>
            <person name="Sharon I."/>
            <person name="Castelle C.J."/>
            <person name="Probst A.J."/>
            <person name="Thomas B.C."/>
            <person name="Singh A."/>
            <person name="Wilkins M.J."/>
            <person name="Karaoz U."/>
            <person name="Brodie E.L."/>
            <person name="Williams K.H."/>
            <person name="Hubbard S.S."/>
            <person name="Banfield J.F."/>
        </authorList>
    </citation>
    <scope>NUCLEOTIDE SEQUENCE [LARGE SCALE GENOMIC DNA]</scope>
</reference>
<dbReference type="PANTHER" id="PTHR37833">
    <property type="entry name" value="LIPOPROTEIN-RELATED"/>
    <property type="match status" value="1"/>
</dbReference>
<proteinExistence type="predicted"/>
<comment type="caution">
    <text evidence="1">The sequence shown here is derived from an EMBL/GenBank/DDBJ whole genome shotgun (WGS) entry which is preliminary data.</text>
</comment>
<sequence length="172" mass="18019">MNKTTITIGALIVLGIIGLMVWGKSNASVSGAQSANHAAAPGGSAQSPLTALETFYDFGTISMKKGVVEHRFTVTNNTEASVYLSKVYTSCMCTTGFLETPKGEKGPFGMQGMGYIPPANESIAPGESREVKVIFDPNAHGPAGVGTIDRFVYLEDDKGGMLALEIKAVVTP</sequence>
<dbReference type="Proteomes" id="UP000176914">
    <property type="component" value="Unassembled WGS sequence"/>
</dbReference>
<dbReference type="EMBL" id="MFLL01000002">
    <property type="protein sequence ID" value="OGG70647.1"/>
    <property type="molecule type" value="Genomic_DNA"/>
</dbReference>
<evidence type="ECO:0008006" key="3">
    <source>
        <dbReference type="Google" id="ProtNLM"/>
    </source>
</evidence>
<evidence type="ECO:0000313" key="2">
    <source>
        <dbReference type="Proteomes" id="UP000176914"/>
    </source>
</evidence>
<organism evidence="1 2">
    <name type="scientific">Candidatus Kaiserbacteria bacterium RIFCSPHIGHO2_02_FULL_55_25</name>
    <dbReference type="NCBI Taxonomy" id="1798498"/>
    <lineage>
        <taxon>Bacteria</taxon>
        <taxon>Candidatus Kaiseribacteriota</taxon>
    </lineage>
</organism>
<gene>
    <name evidence="1" type="ORF">A3C20_01375</name>
</gene>
<dbReference type="InterPro" id="IPR013783">
    <property type="entry name" value="Ig-like_fold"/>
</dbReference>